<dbReference type="RefSeq" id="XP_055898401.1">
    <property type="nucleotide sequence ID" value="XM_056042426.1"/>
</dbReference>
<evidence type="ECO:0000313" key="3">
    <source>
        <dbReference type="Proteomes" id="UP001165740"/>
    </source>
</evidence>
<keyword evidence="2" id="KW-0732">Signal</keyword>
<dbReference type="AlphaFoldDB" id="A0A9W3BG29"/>
<reference evidence="4" key="1">
    <citation type="submission" date="2025-08" db="UniProtKB">
        <authorList>
            <consortium name="RefSeq"/>
        </authorList>
    </citation>
    <scope>IDENTIFICATION</scope>
</reference>
<proteinExistence type="predicted"/>
<name>A0A9W3BG29_BIOGL</name>
<dbReference type="OrthoDB" id="6122677at2759"/>
<protein>
    <submittedName>
        <fullName evidence="4">Uncharacterized protein LOC106063229</fullName>
    </submittedName>
</protein>
<keyword evidence="3" id="KW-1185">Reference proteome</keyword>
<evidence type="ECO:0000313" key="4">
    <source>
        <dbReference type="RefSeq" id="XP_055898401.1"/>
    </source>
</evidence>
<feature type="chain" id="PRO_5040995313" evidence="2">
    <location>
        <begin position="26"/>
        <end position="118"/>
    </location>
</feature>
<gene>
    <name evidence="4" type="primary">LOC106063229</name>
</gene>
<accession>A0A9W3BG29</accession>
<sequence>MISTEMCSYLRSAFILALLLAITQCHMNDDSSDNNSKNELPSGLGRLIFKQMRFRELPELGEPKEDSYGPWEDRTEEQNLEVGKRDRQRLVKDLADLLTSMREQETGSTLRMPSLRFG</sequence>
<dbReference type="Proteomes" id="UP001165740">
    <property type="component" value="Chromosome 9"/>
</dbReference>
<dbReference type="OMA" id="MISTEMC"/>
<feature type="signal peptide" evidence="2">
    <location>
        <begin position="1"/>
        <end position="25"/>
    </location>
</feature>
<evidence type="ECO:0000256" key="1">
    <source>
        <dbReference type="SAM" id="MobiDB-lite"/>
    </source>
</evidence>
<evidence type="ECO:0000256" key="2">
    <source>
        <dbReference type="SAM" id="SignalP"/>
    </source>
</evidence>
<dbReference type="GeneID" id="106063229"/>
<feature type="region of interest" description="Disordered" evidence="1">
    <location>
        <begin position="58"/>
        <end position="84"/>
    </location>
</feature>
<organism evidence="3 4">
    <name type="scientific">Biomphalaria glabrata</name>
    <name type="common">Bloodfluke planorb</name>
    <name type="synonym">Freshwater snail</name>
    <dbReference type="NCBI Taxonomy" id="6526"/>
    <lineage>
        <taxon>Eukaryota</taxon>
        <taxon>Metazoa</taxon>
        <taxon>Spiralia</taxon>
        <taxon>Lophotrochozoa</taxon>
        <taxon>Mollusca</taxon>
        <taxon>Gastropoda</taxon>
        <taxon>Heterobranchia</taxon>
        <taxon>Euthyneura</taxon>
        <taxon>Panpulmonata</taxon>
        <taxon>Hygrophila</taxon>
        <taxon>Lymnaeoidea</taxon>
        <taxon>Planorbidae</taxon>
        <taxon>Biomphalaria</taxon>
    </lineage>
</organism>